<protein>
    <submittedName>
        <fullName evidence="1">Uncharacterized protein</fullName>
    </submittedName>
</protein>
<accession>A0ABX7DGN0</accession>
<organism evidence="1 2">
    <name type="scientific">Corynebacterium striatum</name>
    <dbReference type="NCBI Taxonomy" id="43770"/>
    <lineage>
        <taxon>Bacteria</taxon>
        <taxon>Bacillati</taxon>
        <taxon>Actinomycetota</taxon>
        <taxon>Actinomycetes</taxon>
        <taxon>Mycobacteriales</taxon>
        <taxon>Corynebacteriaceae</taxon>
        <taxon>Corynebacterium</taxon>
    </lineage>
</organism>
<reference evidence="1 2" key="1">
    <citation type="submission" date="2021-01" db="EMBL/GenBank/DDBJ databases">
        <title>FDA dAtabase for Regulatory Grade micrObial Sequences (FDA-ARGOS): Supporting development and validation of Infectious Disease Dx tests.</title>
        <authorList>
            <person name="Sproer C."/>
            <person name="Gronow S."/>
            <person name="Severitt S."/>
            <person name="Schroder I."/>
            <person name="Tallon L."/>
            <person name="Sadzewicz L."/>
            <person name="Zhao X."/>
            <person name="Boylan J."/>
            <person name="Ott S."/>
            <person name="Bowen H."/>
            <person name="Vavikolanu K."/>
            <person name="Mehta A."/>
            <person name="Aluvathingal J."/>
            <person name="Nadendla S."/>
            <person name="Lowell S."/>
            <person name="Myers T."/>
            <person name="Yan Y."/>
            <person name="Sichtig H."/>
        </authorList>
    </citation>
    <scope>NUCLEOTIDE SEQUENCE [LARGE SCALE GENOMIC DNA]</scope>
    <source>
        <strain evidence="1 2">FDAARGOS_1115</strain>
    </source>
</reference>
<sequence>MSKLTYRAARQIEWAIPPARFQTYRQATTGLVEAAQLYLWNIQAAGAVTELTGIVEVLLRDTIDTRLRKMEY</sequence>
<name>A0ABX7DGN0_CORST</name>
<dbReference type="GeneID" id="72410395"/>
<dbReference type="Proteomes" id="UP000595757">
    <property type="component" value="Chromosome"/>
</dbReference>
<evidence type="ECO:0000313" key="1">
    <source>
        <dbReference type="EMBL" id="QQU77059.1"/>
    </source>
</evidence>
<gene>
    <name evidence="1" type="ORF">I6I72_00185</name>
</gene>
<evidence type="ECO:0000313" key="2">
    <source>
        <dbReference type="Proteomes" id="UP000595757"/>
    </source>
</evidence>
<keyword evidence="2" id="KW-1185">Reference proteome</keyword>
<proteinExistence type="predicted"/>
<dbReference type="RefSeq" id="WP_201807232.1">
    <property type="nucleotide sequence ID" value="NZ_CP068158.1"/>
</dbReference>
<dbReference type="EMBL" id="CP068158">
    <property type="protein sequence ID" value="QQU77059.1"/>
    <property type="molecule type" value="Genomic_DNA"/>
</dbReference>